<proteinExistence type="predicted"/>
<dbReference type="EMBL" id="CAFBQW010000113">
    <property type="protein sequence ID" value="CAB5066891.1"/>
    <property type="molecule type" value="Genomic_DNA"/>
</dbReference>
<reference evidence="2" key="1">
    <citation type="submission" date="2020-05" db="EMBL/GenBank/DDBJ databases">
        <authorList>
            <person name="Chiriac C."/>
            <person name="Salcher M."/>
            <person name="Ghai R."/>
            <person name="Kavagutti S V."/>
        </authorList>
    </citation>
    <scope>NUCLEOTIDE SEQUENCE</scope>
</reference>
<evidence type="ECO:0000313" key="3">
    <source>
        <dbReference type="EMBL" id="CAB5032236.1"/>
    </source>
</evidence>
<dbReference type="AlphaFoldDB" id="A0A6J6PKR3"/>
<dbReference type="Pfam" id="PF12728">
    <property type="entry name" value="HTH_17"/>
    <property type="match status" value="1"/>
</dbReference>
<dbReference type="InterPro" id="IPR010093">
    <property type="entry name" value="SinI_DNA-bd"/>
</dbReference>
<sequence length="174" mass="19679">MCRMRDLAPHVLDEQAASELLTTGEAARLLNSSRQHVVDLCDRGELPFVTTGTHRRISRGDLEALRTRTQKMTRDQRRSLWLAYAIAGRIVEDPQQARLLAEANLEQMAAASKGRPSRWLAEWANLLSGTLERLLYDYTSHSPRGRELRQNAPFAGLLSSAERAAVVENWKRSE</sequence>
<feature type="domain" description="Helix-turn-helix" evidence="1">
    <location>
        <begin position="20"/>
        <end position="67"/>
    </location>
</feature>
<evidence type="ECO:0000259" key="1">
    <source>
        <dbReference type="Pfam" id="PF12728"/>
    </source>
</evidence>
<dbReference type="GO" id="GO:0003677">
    <property type="term" value="F:DNA binding"/>
    <property type="evidence" value="ECO:0007669"/>
    <property type="project" value="InterPro"/>
</dbReference>
<protein>
    <submittedName>
        <fullName evidence="2">Unannotated protein</fullName>
    </submittedName>
</protein>
<dbReference type="NCBIfam" id="TIGR01764">
    <property type="entry name" value="excise"/>
    <property type="match status" value="1"/>
</dbReference>
<name>A0A6J6PKR3_9ZZZZ</name>
<evidence type="ECO:0000313" key="4">
    <source>
        <dbReference type="EMBL" id="CAB5066891.1"/>
    </source>
</evidence>
<gene>
    <name evidence="2" type="ORF">UFOPK2582_00738</name>
    <name evidence="3" type="ORF">UFOPK4173_00749</name>
    <name evidence="4" type="ORF">UFOPK4354_01078</name>
</gene>
<dbReference type="EMBL" id="CAEZXS010000070">
    <property type="protein sequence ID" value="CAB4697028.1"/>
    <property type="molecule type" value="Genomic_DNA"/>
</dbReference>
<accession>A0A6J6PKR3</accession>
<dbReference type="InterPro" id="IPR041657">
    <property type="entry name" value="HTH_17"/>
</dbReference>
<evidence type="ECO:0000313" key="2">
    <source>
        <dbReference type="EMBL" id="CAB4697028.1"/>
    </source>
</evidence>
<organism evidence="2">
    <name type="scientific">freshwater metagenome</name>
    <dbReference type="NCBI Taxonomy" id="449393"/>
    <lineage>
        <taxon>unclassified sequences</taxon>
        <taxon>metagenomes</taxon>
        <taxon>ecological metagenomes</taxon>
    </lineage>
</organism>
<dbReference type="EMBL" id="CAFBPW010000066">
    <property type="protein sequence ID" value="CAB5032236.1"/>
    <property type="molecule type" value="Genomic_DNA"/>
</dbReference>